<dbReference type="EMBL" id="GEZM01013354">
    <property type="protein sequence ID" value="JAV92628.1"/>
    <property type="molecule type" value="Transcribed_RNA"/>
</dbReference>
<comment type="function">
    <text evidence="1 12">Plays an important role in the degradation of dermatan and keratan sulfates.</text>
</comment>
<accession>A0A1Y1NAJ6</accession>
<dbReference type="InterPro" id="IPR023232">
    <property type="entry name" value="Glyco_hydro_2_AS"/>
</dbReference>
<dbReference type="EC" id="3.2.1.31" evidence="5 12"/>
<keyword evidence="11 12" id="KW-0326">Glycosidase</keyword>
<comment type="catalytic activity">
    <reaction evidence="12">
        <text>a beta-D-glucuronoside + H2O = D-glucuronate + an alcohol</text>
        <dbReference type="Rhea" id="RHEA:17633"/>
        <dbReference type="ChEBI" id="CHEBI:15377"/>
        <dbReference type="ChEBI" id="CHEBI:30879"/>
        <dbReference type="ChEBI" id="CHEBI:58720"/>
        <dbReference type="ChEBI" id="CHEBI:83411"/>
        <dbReference type="EC" id="3.2.1.31"/>
    </reaction>
</comment>
<dbReference type="PRINTS" id="PR00132">
    <property type="entry name" value="GLHYDRLASE2"/>
</dbReference>
<dbReference type="InterPro" id="IPR008979">
    <property type="entry name" value="Galactose-bd-like_sf"/>
</dbReference>
<evidence type="ECO:0000259" key="14">
    <source>
        <dbReference type="Pfam" id="PF00703"/>
    </source>
</evidence>
<feature type="chain" id="PRO_5011907542" description="Beta-glucuronidase" evidence="13">
    <location>
        <begin position="19"/>
        <end position="643"/>
    </location>
</feature>
<dbReference type="GO" id="GO:0005975">
    <property type="term" value="P:carbohydrate metabolic process"/>
    <property type="evidence" value="ECO:0007669"/>
    <property type="project" value="InterPro"/>
</dbReference>
<feature type="domain" description="Glycosyl hydrolases family 2 sugar binding" evidence="16">
    <location>
        <begin position="37"/>
        <end position="215"/>
    </location>
</feature>
<dbReference type="InterPro" id="IPR013783">
    <property type="entry name" value="Ig-like_fold"/>
</dbReference>
<comment type="activity regulation">
    <text evidence="12">Inhibited by L-aspartic acid.</text>
</comment>
<dbReference type="InterPro" id="IPR036156">
    <property type="entry name" value="Beta-gal/glucu_dom_sf"/>
</dbReference>
<evidence type="ECO:0000313" key="17">
    <source>
        <dbReference type="EMBL" id="JAV92627.1"/>
    </source>
</evidence>
<evidence type="ECO:0000256" key="13">
    <source>
        <dbReference type="SAM" id="SignalP"/>
    </source>
</evidence>
<evidence type="ECO:0000259" key="15">
    <source>
        <dbReference type="Pfam" id="PF02836"/>
    </source>
</evidence>
<dbReference type="SUPFAM" id="SSF49303">
    <property type="entry name" value="beta-Galactosidase/glucuronidase domain"/>
    <property type="match status" value="1"/>
</dbReference>
<dbReference type="InterPro" id="IPR006101">
    <property type="entry name" value="Glyco_hydro_2"/>
</dbReference>
<dbReference type="PANTHER" id="PTHR10066">
    <property type="entry name" value="BETA-GLUCURONIDASE"/>
    <property type="match status" value="1"/>
</dbReference>
<evidence type="ECO:0000256" key="3">
    <source>
        <dbReference type="ARBA" id="ARBA00007401"/>
    </source>
</evidence>
<dbReference type="FunFam" id="3.20.20.80:FF:000029">
    <property type="entry name" value="Beta-glucuronidase"/>
    <property type="match status" value="1"/>
</dbReference>
<dbReference type="NCBIfam" id="NF007538">
    <property type="entry name" value="PRK10150.1"/>
    <property type="match status" value="1"/>
</dbReference>
<dbReference type="Gene3D" id="3.20.20.80">
    <property type="entry name" value="Glycosidases"/>
    <property type="match status" value="1"/>
</dbReference>
<evidence type="ECO:0000256" key="7">
    <source>
        <dbReference type="ARBA" id="ARBA00022729"/>
    </source>
</evidence>
<protein>
    <recommendedName>
        <fullName evidence="6 12">Beta-glucuronidase</fullName>
        <ecNumber evidence="5 12">3.2.1.31</ecNumber>
    </recommendedName>
</protein>
<dbReference type="Pfam" id="PF02836">
    <property type="entry name" value="Glyco_hydro_2_C"/>
    <property type="match status" value="1"/>
</dbReference>
<evidence type="ECO:0000256" key="6">
    <source>
        <dbReference type="ARBA" id="ARBA00016205"/>
    </source>
</evidence>
<keyword evidence="7 13" id="KW-0732">Signal</keyword>
<evidence type="ECO:0000256" key="4">
    <source>
        <dbReference type="ARBA" id="ARBA00011881"/>
    </source>
</evidence>
<dbReference type="InterPro" id="IPR017853">
    <property type="entry name" value="GH"/>
</dbReference>
<dbReference type="PROSITE" id="PS00719">
    <property type="entry name" value="GLYCOSYL_HYDROL_F2_1"/>
    <property type="match status" value="1"/>
</dbReference>
<proteinExistence type="inferred from homology"/>
<dbReference type="GO" id="GO:0005764">
    <property type="term" value="C:lysosome"/>
    <property type="evidence" value="ECO:0007669"/>
    <property type="project" value="UniProtKB-SubCell"/>
</dbReference>
<dbReference type="GO" id="GO:0030246">
    <property type="term" value="F:carbohydrate binding"/>
    <property type="evidence" value="ECO:0007669"/>
    <property type="project" value="TreeGrafter"/>
</dbReference>
<evidence type="ECO:0000256" key="2">
    <source>
        <dbReference type="ARBA" id="ARBA00004371"/>
    </source>
</evidence>
<evidence type="ECO:0000256" key="11">
    <source>
        <dbReference type="ARBA" id="ARBA00023295"/>
    </source>
</evidence>
<reference evidence="17" key="1">
    <citation type="journal article" date="2016" name="Sci. Rep.">
        <title>Molecular characterization of firefly nuptial gifts: a multi-omics approach sheds light on postcopulatory sexual selection.</title>
        <authorList>
            <person name="Al-Wathiqui N."/>
            <person name="Fallon T.R."/>
            <person name="South A."/>
            <person name="Weng J.K."/>
            <person name="Lewis S.M."/>
        </authorList>
    </citation>
    <scope>NUCLEOTIDE SEQUENCE</scope>
</reference>
<name>A0A1Y1NAJ6_PHOPY</name>
<dbReference type="Pfam" id="PF00703">
    <property type="entry name" value="Glyco_hydro_2"/>
    <property type="match status" value="1"/>
</dbReference>
<evidence type="ECO:0000256" key="8">
    <source>
        <dbReference type="ARBA" id="ARBA00022801"/>
    </source>
</evidence>
<evidence type="ECO:0000259" key="16">
    <source>
        <dbReference type="Pfam" id="PF02837"/>
    </source>
</evidence>
<dbReference type="Gene3D" id="2.60.40.10">
    <property type="entry name" value="Immunoglobulins"/>
    <property type="match status" value="1"/>
</dbReference>
<dbReference type="PANTHER" id="PTHR10066:SF67">
    <property type="entry name" value="BETA-GLUCURONIDASE"/>
    <property type="match status" value="1"/>
</dbReference>
<feature type="signal peptide" evidence="13">
    <location>
        <begin position="1"/>
        <end position="18"/>
    </location>
</feature>
<dbReference type="InterPro" id="IPR006104">
    <property type="entry name" value="Glyco_hydro_2_N"/>
</dbReference>
<dbReference type="SUPFAM" id="SSF51445">
    <property type="entry name" value="(Trans)glycosidases"/>
    <property type="match status" value="1"/>
</dbReference>
<dbReference type="GO" id="GO:0004566">
    <property type="term" value="F:beta-glucuronidase activity"/>
    <property type="evidence" value="ECO:0007669"/>
    <property type="project" value="UniProtKB-EC"/>
</dbReference>
<feature type="domain" description="Glycoside hydrolase family 2 catalytic" evidence="15">
    <location>
        <begin position="322"/>
        <end position="616"/>
    </location>
</feature>
<organism evidence="17">
    <name type="scientific">Photinus pyralis</name>
    <name type="common">Common eastern firefly</name>
    <name type="synonym">Lampyris pyralis</name>
    <dbReference type="NCBI Taxonomy" id="7054"/>
    <lineage>
        <taxon>Eukaryota</taxon>
        <taxon>Metazoa</taxon>
        <taxon>Ecdysozoa</taxon>
        <taxon>Arthropoda</taxon>
        <taxon>Hexapoda</taxon>
        <taxon>Insecta</taxon>
        <taxon>Pterygota</taxon>
        <taxon>Neoptera</taxon>
        <taxon>Endopterygota</taxon>
        <taxon>Coleoptera</taxon>
        <taxon>Polyphaga</taxon>
        <taxon>Elateriformia</taxon>
        <taxon>Elateroidea</taxon>
        <taxon>Lampyridae</taxon>
        <taxon>Lampyrinae</taxon>
        <taxon>Photinus</taxon>
    </lineage>
</organism>
<dbReference type="InterPro" id="IPR023230">
    <property type="entry name" value="Glyco_hydro_2_CS"/>
</dbReference>
<comment type="subcellular location">
    <subcellularLocation>
        <location evidence="2">Lysosome</location>
    </subcellularLocation>
</comment>
<comment type="subunit">
    <text evidence="4 12">Homotetramer.</text>
</comment>
<dbReference type="Gene3D" id="2.60.120.260">
    <property type="entry name" value="Galactose-binding domain-like"/>
    <property type="match status" value="1"/>
</dbReference>
<keyword evidence="8 12" id="KW-0378">Hydrolase</keyword>
<dbReference type="EMBL" id="GEZM01013355">
    <property type="protein sequence ID" value="JAV92627.1"/>
    <property type="molecule type" value="Transcribed_RNA"/>
</dbReference>
<dbReference type="FunFam" id="2.60.40.10:FF:000628">
    <property type="entry name" value="Beta-glucuronidase"/>
    <property type="match status" value="1"/>
</dbReference>
<evidence type="ECO:0000256" key="12">
    <source>
        <dbReference type="RuleBase" id="RU361154"/>
    </source>
</evidence>
<dbReference type="GO" id="GO:0019391">
    <property type="term" value="P:glucuronoside catabolic process"/>
    <property type="evidence" value="ECO:0007669"/>
    <property type="project" value="TreeGrafter"/>
</dbReference>
<comment type="similarity">
    <text evidence="3 12">Belongs to the glycosyl hydrolase 2 family.</text>
</comment>
<evidence type="ECO:0000256" key="5">
    <source>
        <dbReference type="ARBA" id="ARBA00012761"/>
    </source>
</evidence>
<sequence>MFTIALLIWTLIMGMDFAISPEGMLFPRESETREILRLDGIWNFAVSPMLDPLVGFRQYWYKNDLSKIDGLEVHLMPVPSSYNDITTRMDIRDHVGLVWYDRTVFVPESWAKEKRVVLRFSSVSYAAQVWVNGKLAMNHEMGHLPFQKDISPLLNFGGSNRITVACDNTLLQDTVPQGAVREANTDQGKKLVQSYTFDFFNYAGIHRPVVLYTTPLVYIDDITVRTDVSGTTGLVFYSIGYLLNNNVTCIVILLDKFGNKVAGADGFGEGALKVPDANLWWPYMMHSEPAYLYTLQVELRNIQGELLDIYRQPIGIRTISWTNTSLLLNNRPVYFHGFGRHEDADIRGKGLDLPTAIRDHNLIRWVHGNAYRTSHYPYADELMDLADQFGIMIIDECPSVDTDAFSYRLLEKHKDSLSELYRRDKNHPSVIMWSIANEPRTQTETAGQYFGEVAKHIKELDDTRPITIAIARGVNEDKSGFHLDIISFNRYNAWYQSPGRLDMIVGNIVDEATAWHKKYNKPVLISEYGADTMAGLHILPDYIWSEEYQVGVLSDHFKAFDKLRAKGWFIGEFVWNFADFKTAQTYTRVGGNKKGIFTRDRQPKAGAHHLRKRYSLLSAELYNISIPSDLYQYLALPVARDEL</sequence>
<dbReference type="InterPro" id="IPR006102">
    <property type="entry name" value="Ig-like_GH2"/>
</dbReference>
<keyword evidence="10 12" id="KW-0458">Lysosome</keyword>
<keyword evidence="9" id="KW-0325">Glycoprotein</keyword>
<dbReference type="PROSITE" id="PS00608">
    <property type="entry name" value="GLYCOSYL_HYDROL_F2_2"/>
    <property type="match status" value="1"/>
</dbReference>
<evidence type="ECO:0000256" key="10">
    <source>
        <dbReference type="ARBA" id="ARBA00023228"/>
    </source>
</evidence>
<dbReference type="Pfam" id="PF02837">
    <property type="entry name" value="Glyco_hydro_2_N"/>
    <property type="match status" value="1"/>
</dbReference>
<feature type="domain" description="Glycoside hydrolase family 2 immunoglobulin-like beta-sandwich" evidence="14">
    <location>
        <begin position="217"/>
        <end position="317"/>
    </location>
</feature>
<dbReference type="SUPFAM" id="SSF49785">
    <property type="entry name" value="Galactose-binding domain-like"/>
    <property type="match status" value="1"/>
</dbReference>
<dbReference type="AlphaFoldDB" id="A0A1Y1NAJ6"/>
<dbReference type="FunFam" id="2.60.120.260:FF:000027">
    <property type="entry name" value="Beta-glucuronidase"/>
    <property type="match status" value="1"/>
</dbReference>
<dbReference type="InterPro" id="IPR006103">
    <property type="entry name" value="Glyco_hydro_2_cat"/>
</dbReference>
<evidence type="ECO:0000256" key="9">
    <source>
        <dbReference type="ARBA" id="ARBA00023180"/>
    </source>
</evidence>
<dbReference type="GO" id="GO:0005615">
    <property type="term" value="C:extracellular space"/>
    <property type="evidence" value="ECO:0007669"/>
    <property type="project" value="TreeGrafter"/>
</dbReference>
<evidence type="ECO:0000256" key="1">
    <source>
        <dbReference type="ARBA" id="ARBA00003025"/>
    </source>
</evidence>